<dbReference type="SUPFAM" id="SSF143081">
    <property type="entry name" value="BB1717-like"/>
    <property type="match status" value="1"/>
</dbReference>
<sequence>MCSHYQALKESTRYQSHFGVMPPPEPGKLDLWPGYLGSSIRRHPHADLGDDAVPKYEALNGLFGLVPHWATDTQISRNCGMTLDPPLCAT</sequence>
<organism evidence="1 3">
    <name type="scientific">Rhodoferax lithotrophicus</name>
    <dbReference type="NCBI Taxonomy" id="2798804"/>
    <lineage>
        <taxon>Bacteria</taxon>
        <taxon>Pseudomonadati</taxon>
        <taxon>Pseudomonadota</taxon>
        <taxon>Betaproteobacteria</taxon>
        <taxon>Burkholderiales</taxon>
        <taxon>Comamonadaceae</taxon>
        <taxon>Rhodoferax</taxon>
    </lineage>
</organism>
<name>A0ABM7MM01_9BURK</name>
<protein>
    <submittedName>
        <fullName evidence="1">Uncharacterized protein</fullName>
    </submittedName>
</protein>
<dbReference type="Gene3D" id="3.90.1680.10">
    <property type="entry name" value="SOS response associated peptidase-like"/>
    <property type="match status" value="1"/>
</dbReference>
<dbReference type="InterPro" id="IPR036590">
    <property type="entry name" value="SRAP-like"/>
</dbReference>
<evidence type="ECO:0000313" key="3">
    <source>
        <dbReference type="Proteomes" id="UP000824366"/>
    </source>
</evidence>
<gene>
    <name evidence="1" type="ORF">MIZ03_2181</name>
    <name evidence="2" type="ORF">MIZ03_4373</name>
</gene>
<dbReference type="Proteomes" id="UP000824366">
    <property type="component" value="Chromosome"/>
</dbReference>
<dbReference type="EMBL" id="AP024238">
    <property type="protein sequence ID" value="BCO29450.1"/>
    <property type="molecule type" value="Genomic_DNA"/>
</dbReference>
<keyword evidence="3" id="KW-1185">Reference proteome</keyword>
<dbReference type="RefSeq" id="WP_223905484.1">
    <property type="nucleotide sequence ID" value="NZ_AP024238.1"/>
</dbReference>
<evidence type="ECO:0000313" key="1">
    <source>
        <dbReference type="EMBL" id="BCO27293.1"/>
    </source>
</evidence>
<evidence type="ECO:0000313" key="2">
    <source>
        <dbReference type="EMBL" id="BCO29450.1"/>
    </source>
</evidence>
<reference evidence="1 3" key="1">
    <citation type="journal article" date="2021" name="Microbiol. Spectr.">
        <title>A Single Bacterium Capable of Oxidation and Reduction of Iron at Circumneutral pH.</title>
        <authorList>
            <person name="Kato S."/>
            <person name="Ohkuma M."/>
        </authorList>
    </citation>
    <scope>NUCLEOTIDE SEQUENCE [LARGE SCALE GENOMIC DNA]</scope>
    <source>
        <strain evidence="1 3">MIZ03</strain>
    </source>
</reference>
<accession>A0ABM7MM01</accession>
<dbReference type="EMBL" id="AP024238">
    <property type="protein sequence ID" value="BCO27293.1"/>
    <property type="molecule type" value="Genomic_DNA"/>
</dbReference>
<proteinExistence type="predicted"/>